<dbReference type="RefSeq" id="WP_206596390.1">
    <property type="nucleotide sequence ID" value="NZ_JAFKCS010000070.1"/>
</dbReference>
<evidence type="ECO:0000313" key="2">
    <source>
        <dbReference type="Proteomes" id="UP000663992"/>
    </source>
</evidence>
<name>A0ABS3D0Z0_9ALTE</name>
<reference evidence="1 2" key="1">
    <citation type="submission" date="2021-03" db="EMBL/GenBank/DDBJ databases">
        <title>novel species isolated from a fishpond in China.</title>
        <authorList>
            <person name="Lu H."/>
            <person name="Cai Z."/>
        </authorList>
    </citation>
    <scope>NUCLEOTIDE SEQUENCE [LARGE SCALE GENOMIC DNA]</scope>
    <source>
        <strain evidence="1 2">Y57</strain>
    </source>
</reference>
<sequence>MLAYLKTYLTQGEQAVNEKQRSLCRYLAKMESAQAAEWLISTYPIDSVDYGEAFLLMPHRSWRRADQRRLANYYFKKLPFSGAYGYELFASFMSTSTLLGCVRERLPMNHVDAELLLYYLVPALKKFAKGQADYQLIADFAIEAQKVVEE</sequence>
<accession>A0ABS3D0Z0</accession>
<dbReference type="EMBL" id="JAFKCS010000070">
    <property type="protein sequence ID" value="MBN7822464.1"/>
    <property type="molecule type" value="Genomic_DNA"/>
</dbReference>
<comment type="caution">
    <text evidence="1">The sequence shown here is derived from an EMBL/GenBank/DDBJ whole genome shotgun (WGS) entry which is preliminary data.</text>
</comment>
<proteinExistence type="predicted"/>
<keyword evidence="2" id="KW-1185">Reference proteome</keyword>
<organism evidence="1 2">
    <name type="scientific">Bowmanella yangjiangensis</name>
    <dbReference type="NCBI Taxonomy" id="2811230"/>
    <lineage>
        <taxon>Bacteria</taxon>
        <taxon>Pseudomonadati</taxon>
        <taxon>Pseudomonadota</taxon>
        <taxon>Gammaproteobacteria</taxon>
        <taxon>Alteromonadales</taxon>
        <taxon>Alteromonadaceae</taxon>
        <taxon>Bowmanella</taxon>
    </lineage>
</organism>
<dbReference type="Proteomes" id="UP000663992">
    <property type="component" value="Unassembled WGS sequence"/>
</dbReference>
<gene>
    <name evidence="1" type="ORF">J0A65_21555</name>
</gene>
<evidence type="ECO:0000313" key="1">
    <source>
        <dbReference type="EMBL" id="MBN7822464.1"/>
    </source>
</evidence>
<protein>
    <submittedName>
        <fullName evidence="1">Uncharacterized protein</fullName>
    </submittedName>
</protein>